<feature type="region of interest" description="Disordered" evidence="1">
    <location>
        <begin position="427"/>
        <end position="446"/>
    </location>
</feature>
<organism evidence="3">
    <name type="scientific">Magallana gigas</name>
    <name type="common">Pacific oyster</name>
    <name type="synonym">Crassostrea gigas</name>
    <dbReference type="NCBI Taxonomy" id="29159"/>
    <lineage>
        <taxon>Eukaryota</taxon>
        <taxon>Metazoa</taxon>
        <taxon>Spiralia</taxon>
        <taxon>Lophotrochozoa</taxon>
        <taxon>Mollusca</taxon>
        <taxon>Bivalvia</taxon>
        <taxon>Autobranchia</taxon>
        <taxon>Pteriomorphia</taxon>
        <taxon>Ostreida</taxon>
        <taxon>Ostreoidea</taxon>
        <taxon>Ostreidae</taxon>
        <taxon>Magallana</taxon>
    </lineage>
</organism>
<evidence type="ECO:0000313" key="3">
    <source>
        <dbReference type="EMBL" id="EKC33011.1"/>
    </source>
</evidence>
<feature type="transmembrane region" description="Helical" evidence="2">
    <location>
        <begin position="75"/>
        <end position="93"/>
    </location>
</feature>
<dbReference type="EMBL" id="JH816117">
    <property type="protein sequence ID" value="EKC33011.1"/>
    <property type="molecule type" value="Genomic_DNA"/>
</dbReference>
<dbReference type="HOGENOM" id="CLU_341093_0_0_1"/>
<evidence type="ECO:0008006" key="4">
    <source>
        <dbReference type="Google" id="ProtNLM"/>
    </source>
</evidence>
<dbReference type="GO" id="GO:0007144">
    <property type="term" value="P:female meiosis I"/>
    <property type="evidence" value="ECO:0007669"/>
    <property type="project" value="TreeGrafter"/>
</dbReference>
<keyword evidence="2" id="KW-0812">Transmembrane</keyword>
<dbReference type="GO" id="GO:0048255">
    <property type="term" value="P:mRNA stabilization"/>
    <property type="evidence" value="ECO:0007669"/>
    <property type="project" value="TreeGrafter"/>
</dbReference>
<dbReference type="AlphaFoldDB" id="K1RFZ3"/>
<gene>
    <name evidence="3" type="ORF">CGI_10013638</name>
</gene>
<name>K1RFZ3_MAGGI</name>
<feature type="region of interest" description="Disordered" evidence="1">
    <location>
        <begin position="156"/>
        <end position="180"/>
    </location>
</feature>
<accession>K1RFZ3</accession>
<dbReference type="GO" id="GO:0007141">
    <property type="term" value="P:male meiosis I"/>
    <property type="evidence" value="ECO:0007669"/>
    <property type="project" value="TreeGrafter"/>
</dbReference>
<reference evidence="3" key="1">
    <citation type="journal article" date="2012" name="Nature">
        <title>The oyster genome reveals stress adaptation and complexity of shell formation.</title>
        <authorList>
            <person name="Zhang G."/>
            <person name="Fang X."/>
            <person name="Guo X."/>
            <person name="Li L."/>
            <person name="Luo R."/>
            <person name="Xu F."/>
            <person name="Yang P."/>
            <person name="Zhang L."/>
            <person name="Wang X."/>
            <person name="Qi H."/>
            <person name="Xiong Z."/>
            <person name="Que H."/>
            <person name="Xie Y."/>
            <person name="Holland P.W."/>
            <person name="Paps J."/>
            <person name="Zhu Y."/>
            <person name="Wu F."/>
            <person name="Chen Y."/>
            <person name="Wang J."/>
            <person name="Peng C."/>
            <person name="Meng J."/>
            <person name="Yang L."/>
            <person name="Liu J."/>
            <person name="Wen B."/>
            <person name="Zhang N."/>
            <person name="Huang Z."/>
            <person name="Zhu Q."/>
            <person name="Feng Y."/>
            <person name="Mount A."/>
            <person name="Hedgecock D."/>
            <person name="Xu Z."/>
            <person name="Liu Y."/>
            <person name="Domazet-Loso T."/>
            <person name="Du Y."/>
            <person name="Sun X."/>
            <person name="Zhang S."/>
            <person name="Liu B."/>
            <person name="Cheng P."/>
            <person name="Jiang X."/>
            <person name="Li J."/>
            <person name="Fan D."/>
            <person name="Wang W."/>
            <person name="Fu W."/>
            <person name="Wang T."/>
            <person name="Wang B."/>
            <person name="Zhang J."/>
            <person name="Peng Z."/>
            <person name="Li Y."/>
            <person name="Li N."/>
            <person name="Wang J."/>
            <person name="Chen M."/>
            <person name="He Y."/>
            <person name="Tan F."/>
            <person name="Song X."/>
            <person name="Zheng Q."/>
            <person name="Huang R."/>
            <person name="Yang H."/>
            <person name="Du X."/>
            <person name="Chen L."/>
            <person name="Yang M."/>
            <person name="Gaffney P.M."/>
            <person name="Wang S."/>
            <person name="Luo L."/>
            <person name="She Z."/>
            <person name="Ming Y."/>
            <person name="Huang W."/>
            <person name="Zhang S."/>
            <person name="Huang B."/>
            <person name="Zhang Y."/>
            <person name="Qu T."/>
            <person name="Ni P."/>
            <person name="Miao G."/>
            <person name="Wang J."/>
            <person name="Wang Q."/>
            <person name="Steinberg C.E."/>
            <person name="Wang H."/>
            <person name="Li N."/>
            <person name="Qian L."/>
            <person name="Zhang G."/>
            <person name="Li Y."/>
            <person name="Yang H."/>
            <person name="Liu X."/>
            <person name="Wang J."/>
            <person name="Yin Y."/>
            <person name="Wang J."/>
        </authorList>
    </citation>
    <scope>NUCLEOTIDE SEQUENCE [LARGE SCALE GENOMIC DNA]</scope>
    <source>
        <strain evidence="3">05x7-T-G4-1.051#20</strain>
    </source>
</reference>
<dbReference type="InterPro" id="IPR027963">
    <property type="entry name" value="MEIOC"/>
</dbReference>
<keyword evidence="2" id="KW-1133">Transmembrane helix</keyword>
<sequence length="832" mass="93233">MCDVATFNQRHFQGSTSNGVTEKGGYNLFWKNDKTGGEEERRTAAFNHMDSGFFDQLNYCESVEFLGIRVGEFHLYEVLIYGVMYFLILFYGYDVNANGDKFSKFDDIVSQIIEDDSSFYAFNQNLKNLNISFNQGSNGVPSTPGSAWSAVTDEMPQKPSTTTFDFNLPGPPSLSSASNNNLSDFSPDISLQELESLPTKTDGPDLELLQSFMIEQSKKSLKNQAFLDNHLTEAFMSMYDVKTMPASPPQTKNLSHQSISGKESQNCQQWPTYDNQHYLKSQSMTSSYTQPGNFPQYAKTQPYPQDSFDKAELPKFPPEVPPPLAFPPSRNLNLKAESMNSTRHSDMKSLSTSNQDKMLRAGISTCNQGFHPTESGDRKNVLQPIQINTHNALGYTSSTSGQNTPVSHPGNSYQVLDKYGVSPVTSAQRVGVSTKSQPRPQDLSQLPASYPSALAMDKTQAGRPSAHISQAFRQKMAKMTTLSSPTSAMTDVKYSHEMTDKTQPVSLHSLTPTSYGDASTGAPVYHKRYPRDNHPLQDFQTLGAVAQPHHPAFVKYLPNFIAPPHFLTPSGALPSEAFEYYHVDPYGRLIPPMMAPEMYVDVPYIYPGIPQVIPNIRNPRRSGPSNELHLKLEECYEQFRNIERERKKTEAELARQNPGKKVSSANNIVVPRLPSNPSRVDRLIVDSFKEHARIITLVDKMEKLRDFVLHPHIHSALERWLEGIRKVQARRKEEIVNATNRHRNVGNRHQEDKDVLALAASIGELTTLCRKARTANWCALQMADKDNAPLTSLGFEIKTEMTKEGFPVYISQQNVIELQDTEEGQSGENSKA</sequence>
<dbReference type="GO" id="GO:0005737">
    <property type="term" value="C:cytoplasm"/>
    <property type="evidence" value="ECO:0007669"/>
    <property type="project" value="TreeGrafter"/>
</dbReference>
<dbReference type="InParanoid" id="K1RFZ3"/>
<dbReference type="Pfam" id="PF15189">
    <property type="entry name" value="MEIOC"/>
    <property type="match status" value="1"/>
</dbReference>
<evidence type="ECO:0000256" key="1">
    <source>
        <dbReference type="SAM" id="MobiDB-lite"/>
    </source>
</evidence>
<dbReference type="PANTHER" id="PTHR33861:SF5">
    <property type="entry name" value="GAMMA-TUBULIN COMPLEX COMPONENT"/>
    <property type="match status" value="1"/>
</dbReference>
<keyword evidence="2" id="KW-0472">Membrane</keyword>
<dbReference type="PANTHER" id="PTHR33861">
    <property type="entry name" value="PROTEIN CBG18333"/>
    <property type="match status" value="1"/>
</dbReference>
<dbReference type="GO" id="GO:0005634">
    <property type="term" value="C:nucleus"/>
    <property type="evidence" value="ECO:0007669"/>
    <property type="project" value="TreeGrafter"/>
</dbReference>
<proteinExistence type="predicted"/>
<evidence type="ECO:0000256" key="2">
    <source>
        <dbReference type="SAM" id="Phobius"/>
    </source>
</evidence>
<protein>
    <recommendedName>
        <fullName evidence="4">Meiosis-specific coiled-coil domain-containing protein MEIOC</fullName>
    </recommendedName>
</protein>